<name>X6NYX0_RETFI</name>
<accession>X6NYX0</accession>
<reference evidence="1 2" key="1">
    <citation type="journal article" date="2013" name="Curr. Biol.">
        <title>The Genome of the Foraminiferan Reticulomyxa filosa.</title>
        <authorList>
            <person name="Glockner G."/>
            <person name="Hulsmann N."/>
            <person name="Schleicher M."/>
            <person name="Noegel A.A."/>
            <person name="Eichinger L."/>
            <person name="Gallinger C."/>
            <person name="Pawlowski J."/>
            <person name="Sierra R."/>
            <person name="Euteneuer U."/>
            <person name="Pillet L."/>
            <person name="Moustafa A."/>
            <person name="Platzer M."/>
            <person name="Groth M."/>
            <person name="Szafranski K."/>
            <person name="Schliwa M."/>
        </authorList>
    </citation>
    <scope>NUCLEOTIDE SEQUENCE [LARGE SCALE GENOMIC DNA]</scope>
</reference>
<comment type="caution">
    <text evidence="1">The sequence shown here is derived from an EMBL/GenBank/DDBJ whole genome shotgun (WGS) entry which is preliminary data.</text>
</comment>
<sequence>MHILYLAVPAKLNKMVAWFDIIDSEFLRYNCEYFCNLSFNESFKTAFYLNEQLIIKIFNVLIDQNYENEILQTIKSHNKIAFNFWPESDQNKVLHSLSIKLSLATLLWKLIYHNQKVDFFFQRKQKQNKFEMRISIVYNTYKYFLLKTKINDIRPLLP</sequence>
<dbReference type="EMBL" id="ASPP01005171">
    <property type="protein sequence ID" value="ETO31034.1"/>
    <property type="molecule type" value="Genomic_DNA"/>
</dbReference>
<dbReference type="AlphaFoldDB" id="X6NYX0"/>
<gene>
    <name evidence="1" type="ORF">RFI_06086</name>
</gene>
<dbReference type="Proteomes" id="UP000023152">
    <property type="component" value="Unassembled WGS sequence"/>
</dbReference>
<proteinExistence type="predicted"/>
<keyword evidence="2" id="KW-1185">Reference proteome</keyword>
<organism evidence="1 2">
    <name type="scientific">Reticulomyxa filosa</name>
    <dbReference type="NCBI Taxonomy" id="46433"/>
    <lineage>
        <taxon>Eukaryota</taxon>
        <taxon>Sar</taxon>
        <taxon>Rhizaria</taxon>
        <taxon>Retaria</taxon>
        <taxon>Foraminifera</taxon>
        <taxon>Monothalamids</taxon>
        <taxon>Reticulomyxidae</taxon>
        <taxon>Reticulomyxa</taxon>
    </lineage>
</organism>
<evidence type="ECO:0000313" key="2">
    <source>
        <dbReference type="Proteomes" id="UP000023152"/>
    </source>
</evidence>
<evidence type="ECO:0000313" key="1">
    <source>
        <dbReference type="EMBL" id="ETO31034.1"/>
    </source>
</evidence>
<protein>
    <submittedName>
        <fullName evidence="1">Uncharacterized protein</fullName>
    </submittedName>
</protein>